<dbReference type="Gene3D" id="1.10.439.10">
    <property type="entry name" value="Penicillin Amidohydrolase, domain 1"/>
    <property type="match status" value="1"/>
</dbReference>
<evidence type="ECO:0000256" key="7">
    <source>
        <dbReference type="SAM" id="Phobius"/>
    </source>
</evidence>
<feature type="transmembrane region" description="Helical" evidence="7">
    <location>
        <begin position="21"/>
        <end position="41"/>
    </location>
</feature>
<dbReference type="InterPro" id="IPR014395">
    <property type="entry name" value="Pen/GL7ACA/AHL_acylase"/>
</dbReference>
<keyword evidence="7" id="KW-0472">Membrane</keyword>
<gene>
    <name evidence="8" type="ORF">D1Z90_19570</name>
</gene>
<evidence type="ECO:0000313" key="8">
    <source>
        <dbReference type="EMBL" id="RJG37754.1"/>
    </source>
</evidence>
<dbReference type="Gene3D" id="3.60.20.10">
    <property type="entry name" value="Glutamine Phosphoribosylpyrophosphate, subunit 1, domain 1"/>
    <property type="match status" value="1"/>
</dbReference>
<dbReference type="CDD" id="cd03747">
    <property type="entry name" value="Ntn_PGA_like"/>
    <property type="match status" value="1"/>
</dbReference>
<keyword evidence="3" id="KW-0865">Zymogen</keyword>
<evidence type="ECO:0000256" key="1">
    <source>
        <dbReference type="ARBA" id="ARBA00006586"/>
    </source>
</evidence>
<dbReference type="InterPro" id="IPR043147">
    <property type="entry name" value="Penicillin_amidase_A-knob"/>
</dbReference>
<comment type="subunit">
    <text evidence="4">Heterodimer of an alpha subunit and a beta subunit processed from the same precursor.</text>
</comment>
<dbReference type="PIRSF" id="PIRSF001227">
    <property type="entry name" value="Pen_acylase"/>
    <property type="match status" value="1"/>
</dbReference>
<dbReference type="Proteomes" id="UP000283255">
    <property type="component" value="Unassembled WGS sequence"/>
</dbReference>
<dbReference type="InterPro" id="IPR043146">
    <property type="entry name" value="Penicillin_amidase_N_B-knob"/>
</dbReference>
<name>A0A418Y9L3_9GAMM</name>
<dbReference type="Gene3D" id="2.30.120.10">
    <property type="match status" value="1"/>
</dbReference>
<keyword evidence="7" id="KW-0812">Transmembrane</keyword>
<dbReference type="SUPFAM" id="SSF56235">
    <property type="entry name" value="N-terminal nucleophile aminohydrolases (Ntn hydrolases)"/>
    <property type="match status" value="1"/>
</dbReference>
<dbReference type="AlphaFoldDB" id="A0A418Y9L3"/>
<protein>
    <submittedName>
        <fullName evidence="8">Penicillin acylase family protein</fullName>
    </submittedName>
</protein>
<feature type="binding site" evidence="6">
    <location>
        <position position="336"/>
    </location>
    <ligand>
        <name>Ca(2+)</name>
        <dbReference type="ChEBI" id="CHEBI:29108"/>
    </ligand>
</feature>
<dbReference type="GO" id="GO:0046872">
    <property type="term" value="F:metal ion binding"/>
    <property type="evidence" value="ECO:0007669"/>
    <property type="project" value="UniProtKB-KW"/>
</dbReference>
<evidence type="ECO:0000256" key="6">
    <source>
        <dbReference type="PIRSR" id="PIRSR001227-2"/>
    </source>
</evidence>
<comment type="similarity">
    <text evidence="1">Belongs to the peptidase S45 family.</text>
</comment>
<accession>A0A418Y9L3</accession>
<evidence type="ECO:0000256" key="3">
    <source>
        <dbReference type="ARBA" id="ARBA00023145"/>
    </source>
</evidence>
<proteinExistence type="inferred from homology"/>
<dbReference type="InterPro" id="IPR002692">
    <property type="entry name" value="S45"/>
</dbReference>
<evidence type="ECO:0000256" key="4">
    <source>
        <dbReference type="ARBA" id="ARBA00038735"/>
    </source>
</evidence>
<feature type="binding site" evidence="6">
    <location>
        <position position="204"/>
    </location>
    <ligand>
        <name>Ca(2+)</name>
        <dbReference type="ChEBI" id="CHEBI:29108"/>
    </ligand>
</feature>
<keyword evidence="7" id="KW-1133">Transmembrane helix</keyword>
<dbReference type="InterPro" id="IPR029055">
    <property type="entry name" value="Ntn_hydrolases_N"/>
</dbReference>
<keyword evidence="9" id="KW-1185">Reference proteome</keyword>
<evidence type="ECO:0000256" key="2">
    <source>
        <dbReference type="ARBA" id="ARBA00022801"/>
    </source>
</evidence>
<dbReference type="InterPro" id="IPR023343">
    <property type="entry name" value="Penicillin_amidase_dom1"/>
</dbReference>
<dbReference type="EMBL" id="QZCH01000047">
    <property type="protein sequence ID" value="RJG37754.1"/>
    <property type="molecule type" value="Genomic_DNA"/>
</dbReference>
<keyword evidence="6" id="KW-0106">Calcium</keyword>
<evidence type="ECO:0000313" key="9">
    <source>
        <dbReference type="Proteomes" id="UP000283255"/>
    </source>
</evidence>
<dbReference type="Gene3D" id="1.10.1400.10">
    <property type="match status" value="1"/>
</dbReference>
<dbReference type="GO" id="GO:0016811">
    <property type="term" value="F:hydrolase activity, acting on carbon-nitrogen (but not peptide) bonds, in linear amides"/>
    <property type="evidence" value="ECO:0007669"/>
    <property type="project" value="InterPro"/>
</dbReference>
<dbReference type="PANTHER" id="PTHR34218">
    <property type="entry name" value="PEPTIDASE S45 PENICILLIN AMIDASE"/>
    <property type="match status" value="1"/>
</dbReference>
<reference evidence="8 9" key="1">
    <citation type="submission" date="2018-09" db="EMBL/GenBank/DDBJ databases">
        <authorList>
            <person name="Wang F."/>
        </authorList>
    </citation>
    <scope>NUCLEOTIDE SEQUENCE [LARGE SCALE GENOMIC DNA]</scope>
    <source>
        <strain evidence="8 9">PLHSC7-2</strain>
    </source>
</reference>
<feature type="active site" description="Nucleophile" evidence="5">
    <location>
        <position position="261"/>
    </location>
</feature>
<dbReference type="Pfam" id="PF01804">
    <property type="entry name" value="Penicil_amidase"/>
    <property type="match status" value="1"/>
</dbReference>
<feature type="binding site" evidence="6">
    <location>
        <position position="333"/>
    </location>
    <ligand>
        <name>Ca(2+)</name>
        <dbReference type="ChEBI" id="CHEBI:29108"/>
    </ligand>
</feature>
<dbReference type="GO" id="GO:0017000">
    <property type="term" value="P:antibiotic biosynthetic process"/>
    <property type="evidence" value="ECO:0007669"/>
    <property type="project" value="InterPro"/>
</dbReference>
<sequence>MLILMRLLVLMDGDTMSNYPLLSRFAIWVALPFVGLCLFVYSHLQSSISPLDTDIVLSGLDNSVKISHDSYGTPSIVATTDNDAFFALGYKHASDRMWQLELQRRIAQGRLSEVFGPDSLQADIWMRTLGLQNAAERSLQYLTPEAKKVLLAYRDGINAWLATTASLPVEFQSLNIQPEPWRIVDSLSWQKVFSLQLNGNMYNELRRYLLRGKFTANQMQYFYPYDPVDTVEKNTQPISIELLARHDTMRSYGIGHPFSGSNAWVVSGQYTASGVPMIANDPHLGLQLPTLWYTAKLRGDRLDVSGMTLVGLPAVVFGQNRDIAWGGTSLESDQQDLFIEHISADNPNQYMTAQGWKHFDIRREEIKVSAGFPAALREPIKPIEIIVRSTVRGPVISDTFSDLDEVLSLRWAALDAKDHTFDSFLKLQYASNWQTFRQAFYRFKSPGLNFVYADRTGNIGYQVVGMMPKRSVGIGILPQPASVNNDWQGYHEFELLPSEFNPEKGFWVSANEKVVHSQDIVISHGWAPSARHDRITTLLQQYIDNKTAISVEQMQRIQLDNKDLTALALLPFLSQLEADGEQQQTAIAVLKAWDGKYAPESVGATLLTTWQHYLVKAIFDKNLKSSWQRPGIAALLESSSELLNGFKLAKVLSTEEHGWCGKGQVTPCQAELKLSLKRALAHLEKLTGSASVSDWRWERVLKTEFVHQPFGEAKGLELLFKKTTHKGASPNSVNTANALFDWSTGFTQNFGAGFRQVFELNNERSHWYMLSTGQSGNVMSPHFADMIVPFANGELAPLVDKSQTSEILSLNALRGDL</sequence>
<comment type="cofactor">
    <cofactor evidence="6">
        <name>Ca(2+)</name>
        <dbReference type="ChEBI" id="CHEBI:29108"/>
    </cofactor>
    <text evidence="6">Binds 1 Ca(2+) ion per dimer.</text>
</comment>
<reference evidence="8 9" key="2">
    <citation type="submission" date="2019-01" db="EMBL/GenBank/DDBJ databases">
        <title>Motilimonas pumilus sp. nov., isolated from the gut of sea cucumber (Apostichopus japonicus).</title>
        <authorList>
            <person name="Wang F.-Q."/>
            <person name="Ren L.-H."/>
            <person name="Lin Y.-W."/>
            <person name="Sun G.-H."/>
            <person name="Du Z.-J."/>
            <person name="Zhao J.-X."/>
            <person name="Liu X.-J."/>
            <person name="Liu L.-J."/>
        </authorList>
    </citation>
    <scope>NUCLEOTIDE SEQUENCE [LARGE SCALE GENOMIC DNA]</scope>
    <source>
        <strain evidence="8 9">PLHSC7-2</strain>
    </source>
</reference>
<organism evidence="8 9">
    <name type="scientific">Motilimonas pumila</name>
    <dbReference type="NCBI Taxonomy" id="2303987"/>
    <lineage>
        <taxon>Bacteria</taxon>
        <taxon>Pseudomonadati</taxon>
        <taxon>Pseudomonadota</taxon>
        <taxon>Gammaproteobacteria</taxon>
        <taxon>Alteromonadales</taxon>
        <taxon>Alteromonadales genera incertae sedis</taxon>
        <taxon>Motilimonas</taxon>
    </lineage>
</organism>
<keyword evidence="6" id="KW-0479">Metal-binding</keyword>
<keyword evidence="2" id="KW-0378">Hydrolase</keyword>
<comment type="caution">
    <text evidence="8">The sequence shown here is derived from an EMBL/GenBank/DDBJ whole genome shotgun (WGS) entry which is preliminary data.</text>
</comment>
<evidence type="ECO:0000256" key="5">
    <source>
        <dbReference type="PIRSR" id="PIRSR001227-1"/>
    </source>
</evidence>
<dbReference type="PANTHER" id="PTHR34218:SF4">
    <property type="entry name" value="ACYL-HOMOSERINE LACTONE ACYLASE QUIP"/>
    <property type="match status" value="1"/>
</dbReference>